<keyword evidence="6 7" id="KW-0472">Membrane</keyword>
<evidence type="ECO:0000313" key="9">
    <source>
        <dbReference type="EMBL" id="MFF5296728.1"/>
    </source>
</evidence>
<evidence type="ECO:0000256" key="4">
    <source>
        <dbReference type="ARBA" id="ARBA00022692"/>
    </source>
</evidence>
<feature type="transmembrane region" description="Helical" evidence="7">
    <location>
        <begin position="76"/>
        <end position="94"/>
    </location>
</feature>
<keyword evidence="10" id="KW-1185">Reference proteome</keyword>
<feature type="transmembrane region" description="Helical" evidence="7">
    <location>
        <begin position="219"/>
        <end position="241"/>
    </location>
</feature>
<dbReference type="CDD" id="cd06173">
    <property type="entry name" value="MFS_MefA_like"/>
    <property type="match status" value="1"/>
</dbReference>
<dbReference type="Proteomes" id="UP001602245">
    <property type="component" value="Unassembled WGS sequence"/>
</dbReference>
<feature type="transmembrane region" description="Helical" evidence="7">
    <location>
        <begin position="373"/>
        <end position="395"/>
    </location>
</feature>
<evidence type="ECO:0000256" key="5">
    <source>
        <dbReference type="ARBA" id="ARBA00022989"/>
    </source>
</evidence>
<feature type="transmembrane region" description="Helical" evidence="7">
    <location>
        <begin position="148"/>
        <end position="166"/>
    </location>
</feature>
<comment type="subcellular location">
    <subcellularLocation>
        <location evidence="1">Cell membrane</location>
        <topology evidence="1">Multi-pass membrane protein</topology>
    </subcellularLocation>
</comment>
<dbReference type="PANTHER" id="PTHR23513:SF6">
    <property type="entry name" value="MAJOR FACILITATOR SUPERFAMILY ASSOCIATED DOMAIN-CONTAINING PROTEIN"/>
    <property type="match status" value="1"/>
</dbReference>
<feature type="transmembrane region" description="Helical" evidence="7">
    <location>
        <begin position="100"/>
        <end position="127"/>
    </location>
</feature>
<dbReference type="EMBL" id="JBIAZU010000009">
    <property type="protein sequence ID" value="MFF5296728.1"/>
    <property type="molecule type" value="Genomic_DNA"/>
</dbReference>
<keyword evidence="4 7" id="KW-0812">Transmembrane</keyword>
<protein>
    <submittedName>
        <fullName evidence="9">MFS transporter</fullName>
    </submittedName>
</protein>
<dbReference type="Gene3D" id="1.20.1250.20">
    <property type="entry name" value="MFS general substrate transporter like domains"/>
    <property type="match status" value="1"/>
</dbReference>
<reference evidence="9 10" key="1">
    <citation type="submission" date="2024-10" db="EMBL/GenBank/DDBJ databases">
        <title>The Natural Products Discovery Center: Release of the First 8490 Sequenced Strains for Exploring Actinobacteria Biosynthetic Diversity.</title>
        <authorList>
            <person name="Kalkreuter E."/>
            <person name="Kautsar S.A."/>
            <person name="Yang D."/>
            <person name="Bader C.D."/>
            <person name="Teijaro C.N."/>
            <person name="Fluegel L."/>
            <person name="Davis C.M."/>
            <person name="Simpson J.R."/>
            <person name="Lauterbach L."/>
            <person name="Steele A.D."/>
            <person name="Gui C."/>
            <person name="Meng S."/>
            <person name="Li G."/>
            <person name="Viehrig K."/>
            <person name="Ye F."/>
            <person name="Su P."/>
            <person name="Kiefer A.F."/>
            <person name="Nichols A."/>
            <person name="Cepeda A.J."/>
            <person name="Yan W."/>
            <person name="Fan B."/>
            <person name="Jiang Y."/>
            <person name="Adhikari A."/>
            <person name="Zheng C.-J."/>
            <person name="Schuster L."/>
            <person name="Cowan T.M."/>
            <person name="Smanski M.J."/>
            <person name="Chevrette M.G."/>
            <person name="De Carvalho L.P.S."/>
            <person name="Shen B."/>
        </authorList>
    </citation>
    <scope>NUCLEOTIDE SEQUENCE [LARGE SCALE GENOMIC DNA]</scope>
    <source>
        <strain evidence="9 10">NPDC000087</strain>
    </source>
</reference>
<dbReference type="SUPFAM" id="SSF103473">
    <property type="entry name" value="MFS general substrate transporter"/>
    <property type="match status" value="1"/>
</dbReference>
<comment type="caution">
    <text evidence="9">The sequence shown here is derived from an EMBL/GenBank/DDBJ whole genome shotgun (WGS) entry which is preliminary data.</text>
</comment>
<organism evidence="9 10">
    <name type="scientific">Paractinoplanes globisporus</name>
    <dbReference type="NCBI Taxonomy" id="113565"/>
    <lineage>
        <taxon>Bacteria</taxon>
        <taxon>Bacillati</taxon>
        <taxon>Actinomycetota</taxon>
        <taxon>Actinomycetes</taxon>
        <taxon>Micromonosporales</taxon>
        <taxon>Micromonosporaceae</taxon>
        <taxon>Paractinoplanes</taxon>
    </lineage>
</organism>
<evidence type="ECO:0000259" key="8">
    <source>
        <dbReference type="PROSITE" id="PS50850"/>
    </source>
</evidence>
<accession>A0ABW6WTU7</accession>
<gene>
    <name evidence="9" type="ORF">ACFY35_45480</name>
</gene>
<evidence type="ECO:0000256" key="6">
    <source>
        <dbReference type="ARBA" id="ARBA00023136"/>
    </source>
</evidence>
<dbReference type="InterPro" id="IPR010290">
    <property type="entry name" value="TM_effector"/>
</dbReference>
<feature type="transmembrane region" description="Helical" evidence="7">
    <location>
        <begin position="282"/>
        <end position="301"/>
    </location>
</feature>
<keyword evidence="3" id="KW-1003">Cell membrane</keyword>
<name>A0ABW6WTU7_9ACTN</name>
<sequence>MRVIRNRDYRLLLAANFVSFTGDWILGAGLAYQVYVLTGSTLASAAMVLASLLPKVTLGSFAGVLADRWDRRRTMIVCNLLLAVTLLPLLLVDHPGRAPIVYAVAAVQSALAVCFASAEAALVPALVPEKDLITANAMNGQARDVARLTGAALGGVLAATGGIRLITLADAATFAVAAALLTLIRHRVVRAGGSAAAPRLAGQWREGTRITLTDRTLRTLMAFALITGVGEAIMMTLMAPFVRDVLHGGNEAYGTIMAAQAIGGLAGGMVATLIGHRFPPRLLLGAGAVVFGLLDLALFLYPLAAGVVWPAPIIMVLVGLPSALTLAGLTTVFQTATSDSHRGRVFGAITALQAAAMLIGIGLAGALPAHIGIVPVIAVQGAGYLTAGLLVLAVLRPERVSEPRFDGAAEVVVEAGAGDHSVRA</sequence>
<evidence type="ECO:0000256" key="1">
    <source>
        <dbReference type="ARBA" id="ARBA00004651"/>
    </source>
</evidence>
<feature type="domain" description="Major facilitator superfamily (MFS) profile" evidence="8">
    <location>
        <begin position="216"/>
        <end position="424"/>
    </location>
</feature>
<proteinExistence type="predicted"/>
<evidence type="ECO:0000256" key="2">
    <source>
        <dbReference type="ARBA" id="ARBA00022448"/>
    </source>
</evidence>
<feature type="transmembrane region" description="Helical" evidence="7">
    <location>
        <begin position="41"/>
        <end position="64"/>
    </location>
</feature>
<feature type="transmembrane region" description="Helical" evidence="7">
    <location>
        <begin position="12"/>
        <end position="35"/>
    </location>
</feature>
<feature type="transmembrane region" description="Helical" evidence="7">
    <location>
        <begin position="307"/>
        <end position="333"/>
    </location>
</feature>
<dbReference type="InterPro" id="IPR036259">
    <property type="entry name" value="MFS_trans_sf"/>
</dbReference>
<dbReference type="RefSeq" id="WP_020515069.1">
    <property type="nucleotide sequence ID" value="NZ_JBIAZU010000009.1"/>
</dbReference>
<dbReference type="Pfam" id="PF05977">
    <property type="entry name" value="MFS_3"/>
    <property type="match status" value="1"/>
</dbReference>
<evidence type="ECO:0000256" key="3">
    <source>
        <dbReference type="ARBA" id="ARBA00022475"/>
    </source>
</evidence>
<dbReference type="PROSITE" id="PS50850">
    <property type="entry name" value="MFS"/>
    <property type="match status" value="1"/>
</dbReference>
<dbReference type="InterPro" id="IPR020846">
    <property type="entry name" value="MFS_dom"/>
</dbReference>
<keyword evidence="5 7" id="KW-1133">Transmembrane helix</keyword>
<feature type="transmembrane region" description="Helical" evidence="7">
    <location>
        <begin position="253"/>
        <end position="275"/>
    </location>
</feature>
<evidence type="ECO:0000256" key="7">
    <source>
        <dbReference type="SAM" id="Phobius"/>
    </source>
</evidence>
<feature type="transmembrane region" description="Helical" evidence="7">
    <location>
        <begin position="172"/>
        <end position="189"/>
    </location>
</feature>
<dbReference type="PANTHER" id="PTHR23513">
    <property type="entry name" value="INTEGRAL MEMBRANE EFFLUX PROTEIN-RELATED"/>
    <property type="match status" value="1"/>
</dbReference>
<feature type="transmembrane region" description="Helical" evidence="7">
    <location>
        <begin position="345"/>
        <end position="367"/>
    </location>
</feature>
<evidence type="ECO:0000313" key="10">
    <source>
        <dbReference type="Proteomes" id="UP001602245"/>
    </source>
</evidence>
<keyword evidence="2" id="KW-0813">Transport</keyword>